<name>A0A0N4ZBV5_PARTI</name>
<feature type="transmembrane region" description="Helical" evidence="1">
    <location>
        <begin position="62"/>
        <end position="88"/>
    </location>
</feature>
<proteinExistence type="predicted"/>
<keyword evidence="1" id="KW-0472">Membrane</keyword>
<organism evidence="2 3">
    <name type="scientific">Parastrongyloides trichosuri</name>
    <name type="common">Possum-specific nematode worm</name>
    <dbReference type="NCBI Taxonomy" id="131310"/>
    <lineage>
        <taxon>Eukaryota</taxon>
        <taxon>Metazoa</taxon>
        <taxon>Ecdysozoa</taxon>
        <taxon>Nematoda</taxon>
        <taxon>Chromadorea</taxon>
        <taxon>Rhabditida</taxon>
        <taxon>Tylenchina</taxon>
        <taxon>Panagrolaimomorpha</taxon>
        <taxon>Strongyloidoidea</taxon>
        <taxon>Strongyloididae</taxon>
        <taxon>Parastrongyloides</taxon>
    </lineage>
</organism>
<dbReference type="WBParaSite" id="PTRK_0000501200.1">
    <property type="protein sequence ID" value="PTRK_0000501200.1"/>
    <property type="gene ID" value="PTRK_0000501200"/>
</dbReference>
<accession>A0A0N4ZBV5</accession>
<evidence type="ECO:0000313" key="3">
    <source>
        <dbReference type="WBParaSite" id="PTRK_0000501200.1"/>
    </source>
</evidence>
<evidence type="ECO:0000256" key="1">
    <source>
        <dbReference type="SAM" id="Phobius"/>
    </source>
</evidence>
<dbReference type="AlphaFoldDB" id="A0A0N4ZBV5"/>
<evidence type="ECO:0000313" key="2">
    <source>
        <dbReference type="Proteomes" id="UP000038045"/>
    </source>
</evidence>
<protein>
    <submittedName>
        <fullName evidence="3">Unspecified product</fullName>
    </submittedName>
</protein>
<keyword evidence="2" id="KW-1185">Reference proteome</keyword>
<dbReference type="Proteomes" id="UP000038045">
    <property type="component" value="Unplaced"/>
</dbReference>
<keyword evidence="1" id="KW-1133">Transmembrane helix</keyword>
<sequence length="144" mass="16557">MNGEKNEIKKDLIVEILSGTDTDNIIPAENNRNNIIIKGSLSVNRYDTELLNKNAKISNQTAIIVLIFVLTILLIFMGICCVIIVALTSDSENRIRKMKQLSAKELSDKEVCFEKTKKLLENFKNDFEEEFLPEYSYHSYNKYS</sequence>
<reference evidence="3" key="1">
    <citation type="submission" date="2017-02" db="UniProtKB">
        <authorList>
            <consortium name="WormBaseParasite"/>
        </authorList>
    </citation>
    <scope>IDENTIFICATION</scope>
</reference>
<keyword evidence="1" id="KW-0812">Transmembrane</keyword>